<dbReference type="InterPro" id="IPR036396">
    <property type="entry name" value="Cyt_P450_sf"/>
</dbReference>
<dbReference type="PANTHER" id="PTHR46696">
    <property type="entry name" value="P450, PUTATIVE (EUROFUNG)-RELATED"/>
    <property type="match status" value="1"/>
</dbReference>
<organism evidence="3 4">
    <name type="scientific">Streptomyces europaeiscabiei</name>
    <dbReference type="NCBI Taxonomy" id="146819"/>
    <lineage>
        <taxon>Bacteria</taxon>
        <taxon>Bacillati</taxon>
        <taxon>Actinomycetota</taxon>
        <taxon>Actinomycetes</taxon>
        <taxon>Kitasatosporales</taxon>
        <taxon>Streptomycetaceae</taxon>
        <taxon>Streptomyces</taxon>
    </lineage>
</organism>
<evidence type="ECO:0000256" key="2">
    <source>
        <dbReference type="RuleBase" id="RU000461"/>
    </source>
</evidence>
<dbReference type="Proteomes" id="UP001271274">
    <property type="component" value="Unassembled WGS sequence"/>
</dbReference>
<dbReference type="NCBIfam" id="TIGR04458">
    <property type="entry name" value="CYP450_TxtE"/>
    <property type="match status" value="1"/>
</dbReference>
<dbReference type="PRINTS" id="PR00359">
    <property type="entry name" value="BP450"/>
</dbReference>
<comment type="caution">
    <text evidence="3">The sequence shown here is derived from an EMBL/GenBank/DDBJ whole genome shotgun (WGS) entry which is preliminary data.</text>
</comment>
<keyword evidence="4" id="KW-1185">Reference proteome</keyword>
<dbReference type="EMBL" id="JARAYU010000003">
    <property type="protein sequence ID" value="MDX3700481.1"/>
    <property type="molecule type" value="Genomic_DNA"/>
</dbReference>
<comment type="similarity">
    <text evidence="1 2">Belongs to the cytochrome P450 family.</text>
</comment>
<dbReference type="InterPro" id="IPR002397">
    <property type="entry name" value="Cyt_P450_B"/>
</dbReference>
<proteinExistence type="inferred from homology"/>
<sequence>MTVPSPLADPSIVPDPYPVYADLAQRRPVHWVERLNAWAVLTYADCAAGLKDPRFTADRGTEVLAAKFPGQPLPPENIFHRWTKNVVMYTDPPLHDALRRSVRAGFTRAAHQHYDQVIQKVAHDLVASIPASATEIDAVSALAAQLPVRSAVHAFGVPEEDLGFLIPRVETIMTYHSGPKDQPVTQEQILAQLTDLHTYAVELLQGMRGKVLPDTVIARLAAAQDGLTETTPEQTVHQLALLFIALFAPTTPGSLSSGTLAFARNPRQVERFLADQACMDNTANEVLRYNASNQFTWRVAATDVDMGGVRIKAGQTVALFLGAANRDPDMFERPDDFDLDRPNSGRHLSFGQGVHACLAAQIISLQLKWFYVTLLDRFPGIRPAGEPIWNENLEFRSLRSLPLSLR</sequence>
<keyword evidence="2" id="KW-0408">Iron</keyword>
<evidence type="ECO:0000313" key="3">
    <source>
        <dbReference type="EMBL" id="MDX3700481.1"/>
    </source>
</evidence>
<dbReference type="Pfam" id="PF00067">
    <property type="entry name" value="p450"/>
    <property type="match status" value="1"/>
</dbReference>
<dbReference type="PROSITE" id="PS00086">
    <property type="entry name" value="CYTOCHROME_P450"/>
    <property type="match status" value="1"/>
</dbReference>
<keyword evidence="2" id="KW-0560">Oxidoreductase</keyword>
<dbReference type="InterPro" id="IPR031023">
    <property type="entry name" value="CYP450_TxtE"/>
</dbReference>
<dbReference type="RefSeq" id="WP_319062049.1">
    <property type="nucleotide sequence ID" value="NZ_JARAYT010000004.1"/>
</dbReference>
<accession>A0ABU4NCQ7</accession>
<protein>
    <submittedName>
        <fullName evidence="3">4-nitrotryptophan synthase</fullName>
    </submittedName>
</protein>
<reference evidence="3 4" key="1">
    <citation type="journal article" date="2023" name="Microb. Genom.">
        <title>Mesoterricola silvestris gen. nov., sp. nov., Mesoterricola sediminis sp. nov., Geothrix oryzae sp. nov., Geothrix edaphica sp. nov., Geothrix rubra sp. nov., and Geothrix limicola sp. nov., six novel members of Acidobacteriota isolated from soils.</title>
        <authorList>
            <person name="Weisberg A.J."/>
            <person name="Pearce E."/>
            <person name="Kramer C.G."/>
            <person name="Chang J.H."/>
            <person name="Clarke C.R."/>
        </authorList>
    </citation>
    <scope>NUCLEOTIDE SEQUENCE [LARGE SCALE GENOMIC DNA]</scope>
    <source>
        <strain evidence="3 4">ID09-01A</strain>
    </source>
</reference>
<keyword evidence="2" id="KW-0349">Heme</keyword>
<gene>
    <name evidence="3" type="primary">txtE</name>
    <name evidence="3" type="ORF">PV662_12060</name>
</gene>
<evidence type="ECO:0000256" key="1">
    <source>
        <dbReference type="ARBA" id="ARBA00010617"/>
    </source>
</evidence>
<dbReference type="PANTHER" id="PTHR46696:SF1">
    <property type="entry name" value="CYTOCHROME P450 YJIB-RELATED"/>
    <property type="match status" value="1"/>
</dbReference>
<dbReference type="InterPro" id="IPR017972">
    <property type="entry name" value="Cyt_P450_CS"/>
</dbReference>
<dbReference type="SUPFAM" id="SSF48264">
    <property type="entry name" value="Cytochrome P450"/>
    <property type="match status" value="1"/>
</dbReference>
<dbReference type="InterPro" id="IPR001128">
    <property type="entry name" value="Cyt_P450"/>
</dbReference>
<keyword evidence="2" id="KW-0479">Metal-binding</keyword>
<evidence type="ECO:0000313" key="4">
    <source>
        <dbReference type="Proteomes" id="UP001271274"/>
    </source>
</evidence>
<name>A0ABU4NCQ7_9ACTN</name>
<keyword evidence="2" id="KW-0503">Monooxygenase</keyword>
<dbReference type="Gene3D" id="1.10.630.10">
    <property type="entry name" value="Cytochrome P450"/>
    <property type="match status" value="1"/>
</dbReference>